<feature type="region of interest" description="Disordered" evidence="4">
    <location>
        <begin position="411"/>
        <end position="442"/>
    </location>
</feature>
<comment type="caution">
    <text evidence="3">Lacks conserved residue(s) required for the propagation of feature annotation.</text>
</comment>
<feature type="domain" description="CUB" evidence="7">
    <location>
        <begin position="135"/>
        <end position="245"/>
    </location>
</feature>
<evidence type="ECO:0000256" key="6">
    <source>
        <dbReference type="SAM" id="SignalP"/>
    </source>
</evidence>
<reference evidence="8" key="1">
    <citation type="submission" date="2018-11" db="EMBL/GenBank/DDBJ databases">
        <authorList>
            <person name="Alioto T."/>
            <person name="Alioto T."/>
        </authorList>
    </citation>
    <scope>NUCLEOTIDE SEQUENCE</scope>
</reference>
<dbReference type="EMBL" id="UYJE01009310">
    <property type="protein sequence ID" value="VDI72193.1"/>
    <property type="molecule type" value="Genomic_DNA"/>
</dbReference>
<keyword evidence="6" id="KW-0732">Signal</keyword>
<feature type="signal peptide" evidence="6">
    <location>
        <begin position="1"/>
        <end position="20"/>
    </location>
</feature>
<dbReference type="AlphaFoldDB" id="A0A8B6GZM5"/>
<evidence type="ECO:0000256" key="2">
    <source>
        <dbReference type="ARBA" id="ARBA00023157"/>
    </source>
</evidence>
<dbReference type="CDD" id="cd00041">
    <property type="entry name" value="CUB"/>
    <property type="match status" value="2"/>
</dbReference>
<evidence type="ECO:0000259" key="7">
    <source>
        <dbReference type="PROSITE" id="PS01180"/>
    </source>
</evidence>
<dbReference type="Pfam" id="PF00431">
    <property type="entry name" value="CUB"/>
    <property type="match status" value="2"/>
</dbReference>
<protein>
    <recommendedName>
        <fullName evidence="7">CUB domain-containing protein</fullName>
    </recommendedName>
</protein>
<feature type="compositionally biased region" description="Basic and acidic residues" evidence="4">
    <location>
        <begin position="412"/>
        <end position="424"/>
    </location>
</feature>
<dbReference type="SMART" id="SM00042">
    <property type="entry name" value="CUB"/>
    <property type="match status" value="2"/>
</dbReference>
<feature type="domain" description="CUB" evidence="7">
    <location>
        <begin position="25"/>
        <end position="132"/>
    </location>
</feature>
<evidence type="ECO:0000256" key="5">
    <source>
        <dbReference type="SAM" id="Phobius"/>
    </source>
</evidence>
<feature type="chain" id="PRO_5032717518" description="CUB domain-containing protein" evidence="6">
    <location>
        <begin position="21"/>
        <end position="460"/>
    </location>
</feature>
<feature type="region of interest" description="Disordered" evidence="4">
    <location>
        <begin position="362"/>
        <end position="387"/>
    </location>
</feature>
<proteinExistence type="predicted"/>
<evidence type="ECO:0000313" key="8">
    <source>
        <dbReference type="EMBL" id="VDI72193.1"/>
    </source>
</evidence>
<keyword evidence="5" id="KW-0472">Membrane</keyword>
<name>A0A8B6GZM5_MYTGA</name>
<dbReference type="Gene3D" id="2.60.120.290">
    <property type="entry name" value="Spermadhesin, CUB domain"/>
    <property type="match status" value="2"/>
</dbReference>
<keyword evidence="2" id="KW-1015">Disulfide bond</keyword>
<dbReference type="PANTHER" id="PTHR24251">
    <property type="entry name" value="OVOCHYMASE-RELATED"/>
    <property type="match status" value="1"/>
</dbReference>
<dbReference type="PANTHER" id="PTHR24251:SF50">
    <property type="entry name" value="ATTRACTIN-LIKE 1A"/>
    <property type="match status" value="1"/>
</dbReference>
<dbReference type="Proteomes" id="UP000596742">
    <property type="component" value="Unassembled WGS sequence"/>
</dbReference>
<sequence>MDRLCFVLVLTGLLLYSAEESASVCSQQINSSVGTIQPPKGRRNVNCTYVINNPSGDPVILRFLNINIQNSSGCVKAYIEVKDGTEDTDKPVRFCGSSLPRPIFAVSGVLTLTLVSEAPVDSNTFKAEFYNCSDCIKKINSTEQHLDYFSDPNTDPLVTDFVYLIENDRPVILKFTSINLDKSKGCTFEYVQIKQGTSYNSPEIGTYCGKDIPKPISVPPGQFSIIYHTEEPFGNHGFTAYIYEDNSTQFLPIPSQVLEGKGKYVEDRTSKTAIYVISTVGFCIATVFAVNGLIIWKRRSRQKRNKVETGLDKYATLQKKEQNPPADYENENINIIYNPNYVVSGSPDPCVITKIENVHSSTPSILDDDSESPSNLQSVKSSGDTDTDYALEEGSYYVLNIASKNKALVSGKMDDKKERKKSQEYADVGFEEDSRLHSTDTPDKMFEGVTLKISDVHHNL</sequence>
<dbReference type="InterPro" id="IPR035914">
    <property type="entry name" value="Sperma_CUB_dom_sf"/>
</dbReference>
<evidence type="ECO:0000256" key="1">
    <source>
        <dbReference type="ARBA" id="ARBA00022737"/>
    </source>
</evidence>
<keyword evidence="9" id="KW-1185">Reference proteome</keyword>
<keyword evidence="5" id="KW-0812">Transmembrane</keyword>
<dbReference type="OrthoDB" id="6369184at2759"/>
<feature type="compositionally biased region" description="Basic and acidic residues" evidence="4">
    <location>
        <begin position="432"/>
        <end position="442"/>
    </location>
</feature>
<dbReference type="SUPFAM" id="SSF49854">
    <property type="entry name" value="Spermadhesin, CUB domain"/>
    <property type="match status" value="2"/>
</dbReference>
<evidence type="ECO:0000313" key="9">
    <source>
        <dbReference type="Proteomes" id="UP000596742"/>
    </source>
</evidence>
<feature type="compositionally biased region" description="Polar residues" evidence="4">
    <location>
        <begin position="372"/>
        <end position="384"/>
    </location>
</feature>
<keyword evidence="5" id="KW-1133">Transmembrane helix</keyword>
<comment type="caution">
    <text evidence="8">The sequence shown here is derived from an EMBL/GenBank/DDBJ whole genome shotgun (WGS) entry which is preliminary data.</text>
</comment>
<dbReference type="PROSITE" id="PS01180">
    <property type="entry name" value="CUB"/>
    <property type="match status" value="2"/>
</dbReference>
<feature type="transmembrane region" description="Helical" evidence="5">
    <location>
        <begin position="273"/>
        <end position="296"/>
    </location>
</feature>
<gene>
    <name evidence="8" type="ORF">MGAL_10B011983</name>
</gene>
<evidence type="ECO:0000256" key="4">
    <source>
        <dbReference type="SAM" id="MobiDB-lite"/>
    </source>
</evidence>
<evidence type="ECO:0000256" key="3">
    <source>
        <dbReference type="PROSITE-ProRule" id="PRU00059"/>
    </source>
</evidence>
<keyword evidence="1" id="KW-0677">Repeat</keyword>
<dbReference type="InterPro" id="IPR000859">
    <property type="entry name" value="CUB_dom"/>
</dbReference>
<organism evidence="8 9">
    <name type="scientific">Mytilus galloprovincialis</name>
    <name type="common">Mediterranean mussel</name>
    <dbReference type="NCBI Taxonomy" id="29158"/>
    <lineage>
        <taxon>Eukaryota</taxon>
        <taxon>Metazoa</taxon>
        <taxon>Spiralia</taxon>
        <taxon>Lophotrochozoa</taxon>
        <taxon>Mollusca</taxon>
        <taxon>Bivalvia</taxon>
        <taxon>Autobranchia</taxon>
        <taxon>Pteriomorphia</taxon>
        <taxon>Mytilida</taxon>
        <taxon>Mytiloidea</taxon>
        <taxon>Mytilidae</taxon>
        <taxon>Mytilinae</taxon>
        <taxon>Mytilus</taxon>
    </lineage>
</organism>
<accession>A0A8B6GZM5</accession>